<dbReference type="InterPro" id="IPR011050">
    <property type="entry name" value="Pectin_lyase_fold/virulence"/>
</dbReference>
<accession>A0A0F8XC96</accession>
<feature type="non-terminal residue" evidence="1">
    <location>
        <position position="1"/>
    </location>
</feature>
<name>A0A0F8XC96_9ZZZZ</name>
<sequence length="149" mass="15164">VQVGNCNFFDIYGANDDLDIAGIEITSSAGPVIVSNCRMDNFEQQSDVKSVYGILCEADGCTLTNNIITDIDNTGTTPANAFGMSVSGDNCTLSANIISAGSGKGIEIKSGATNAIVQGCISSDNGADSGIDNANEDNFSDAGTNTFAG</sequence>
<protein>
    <submittedName>
        <fullName evidence="1">Uncharacterized protein</fullName>
    </submittedName>
</protein>
<organism evidence="1">
    <name type="scientific">marine sediment metagenome</name>
    <dbReference type="NCBI Taxonomy" id="412755"/>
    <lineage>
        <taxon>unclassified sequences</taxon>
        <taxon>metagenomes</taxon>
        <taxon>ecological metagenomes</taxon>
    </lineage>
</organism>
<dbReference type="EMBL" id="LAZR01063910">
    <property type="protein sequence ID" value="KKK58575.1"/>
    <property type="molecule type" value="Genomic_DNA"/>
</dbReference>
<dbReference type="AlphaFoldDB" id="A0A0F8XC96"/>
<dbReference type="SUPFAM" id="SSF51126">
    <property type="entry name" value="Pectin lyase-like"/>
    <property type="match status" value="1"/>
</dbReference>
<dbReference type="Gene3D" id="2.160.20.10">
    <property type="entry name" value="Single-stranded right-handed beta-helix, Pectin lyase-like"/>
    <property type="match status" value="1"/>
</dbReference>
<dbReference type="InterPro" id="IPR012334">
    <property type="entry name" value="Pectin_lyas_fold"/>
</dbReference>
<evidence type="ECO:0000313" key="1">
    <source>
        <dbReference type="EMBL" id="KKK58575.1"/>
    </source>
</evidence>
<proteinExistence type="predicted"/>
<comment type="caution">
    <text evidence="1">The sequence shown here is derived from an EMBL/GenBank/DDBJ whole genome shotgun (WGS) entry which is preliminary data.</text>
</comment>
<reference evidence="1" key="1">
    <citation type="journal article" date="2015" name="Nature">
        <title>Complex archaea that bridge the gap between prokaryotes and eukaryotes.</title>
        <authorList>
            <person name="Spang A."/>
            <person name="Saw J.H."/>
            <person name="Jorgensen S.L."/>
            <person name="Zaremba-Niedzwiedzka K."/>
            <person name="Martijn J."/>
            <person name="Lind A.E."/>
            <person name="van Eijk R."/>
            <person name="Schleper C."/>
            <person name="Guy L."/>
            <person name="Ettema T.J."/>
        </authorList>
    </citation>
    <scope>NUCLEOTIDE SEQUENCE</scope>
</reference>
<gene>
    <name evidence="1" type="ORF">LCGC14_3043060</name>
</gene>